<gene>
    <name evidence="1" type="ORF">CLIB1444_02S02168</name>
</gene>
<evidence type="ECO:0000313" key="2">
    <source>
        <dbReference type="Proteomes" id="UP001152531"/>
    </source>
</evidence>
<protein>
    <submittedName>
        <fullName evidence="1">ABC1 family protein Mcp2p</fullName>
    </submittedName>
</protein>
<organism evidence="1 2">
    <name type="scientific">[Candida] jaroonii</name>
    <dbReference type="NCBI Taxonomy" id="467808"/>
    <lineage>
        <taxon>Eukaryota</taxon>
        <taxon>Fungi</taxon>
        <taxon>Dikarya</taxon>
        <taxon>Ascomycota</taxon>
        <taxon>Saccharomycotina</taxon>
        <taxon>Pichiomycetes</taxon>
        <taxon>Debaryomycetaceae</taxon>
        <taxon>Yamadazyma</taxon>
    </lineage>
</organism>
<reference evidence="1" key="1">
    <citation type="submission" date="2022-06" db="EMBL/GenBank/DDBJ databases">
        <authorList>
            <person name="Legras J.-L."/>
            <person name="Devillers H."/>
            <person name="Grondin C."/>
        </authorList>
    </citation>
    <scope>NUCLEOTIDE SEQUENCE</scope>
    <source>
        <strain evidence="1">CLIB 1444</strain>
    </source>
</reference>
<comment type="caution">
    <text evidence="1">The sequence shown here is derived from an EMBL/GenBank/DDBJ whole genome shotgun (WGS) entry which is preliminary data.</text>
</comment>
<keyword evidence="2" id="KW-1185">Reference proteome</keyword>
<dbReference type="Proteomes" id="UP001152531">
    <property type="component" value="Unassembled WGS sequence"/>
</dbReference>
<dbReference type="EMBL" id="CALSDN010000002">
    <property type="protein sequence ID" value="CAH6719155.1"/>
    <property type="molecule type" value="Genomic_DNA"/>
</dbReference>
<accession>A0ACA9Y2V4</accession>
<evidence type="ECO:0000313" key="1">
    <source>
        <dbReference type="EMBL" id="CAH6719155.1"/>
    </source>
</evidence>
<name>A0ACA9Y2V4_9ASCO</name>
<sequence>MLALKHYRLSLFKSRVTTVRCNQIRFQSSVPPQPKKKSKLVGFFKFGVTIGLGTSVLYNTNDTFHDVTRHSFLTLERVGVVTVATFRCFKLYKDVLDGDYDSPNDYNMAMKRVHKRAAYITLKALETNGGIYIKLGQHISALTYLLPEEWTSTMIPLQDRCPKSTMEEIEQLFITDMGVELSEIFSEFNPEPVGVASLAQVHMATLKKTGQEVAVKIQHPSLKEFVPLDVKLTNLVFELMRKVFPEYPLTWLGEELQNSIYVELDFTNEAKNAQGTQEFFKDRKKLTALKVPDIIEANKRILVMERVNGARLDNYEYLMKNNINPSEVSSCLSHIFNSMIFEPNASLHCDPHGGNLAIRAIPKSQSKNGHNFEIILYDHGLYRTIPLSMKRDYSHFWLAVLNKDVPSMKKYAEKIANIEGDQKFRIFISAITGRDPNHAMNYDISTTRSEDEALSIQYQLHSTDGALEDLMDILATMPKIVLLILKTNDLTRNLDENLKNPLGPERTFLIMARYCAETLFDEDKEEANRNSKFSFKWITRTIKAWWNYQSVVNSLILFDLFLMVKNFKNNLGL</sequence>
<proteinExistence type="predicted"/>